<evidence type="ECO:0000313" key="2">
    <source>
        <dbReference type="Proteomes" id="UP000008634"/>
    </source>
</evidence>
<protein>
    <submittedName>
        <fullName evidence="1">Uncharacterized protein</fullName>
    </submittedName>
</protein>
<accession>E6XF32</accession>
<sequence length="109" mass="12026">MKSIAKKLAKDIKEDGKLFLAQAKLKGLNAVRAYVNSPSGGACGYQLSSPILPSIHCKVMSGEIKTVYDLENLDPDYSDLDDGVYFTYIFQIIKHNGRNITIIDSIISE</sequence>
<dbReference type="KEGG" id="cao:Celal_1956"/>
<proteinExistence type="predicted"/>
<keyword evidence="2" id="KW-1185">Reference proteome</keyword>
<organism evidence="1 2">
    <name type="scientific">Cellulophaga algicola (strain DSM 14237 / IC166 / ACAM 630)</name>
    <dbReference type="NCBI Taxonomy" id="688270"/>
    <lineage>
        <taxon>Bacteria</taxon>
        <taxon>Pseudomonadati</taxon>
        <taxon>Bacteroidota</taxon>
        <taxon>Flavobacteriia</taxon>
        <taxon>Flavobacteriales</taxon>
        <taxon>Flavobacteriaceae</taxon>
        <taxon>Cellulophaga</taxon>
    </lineage>
</organism>
<name>E6XF32_CELAD</name>
<dbReference type="Proteomes" id="UP000008634">
    <property type="component" value="Chromosome"/>
</dbReference>
<dbReference type="STRING" id="688270.Celal_1956"/>
<dbReference type="RefSeq" id="WP_013550731.1">
    <property type="nucleotide sequence ID" value="NC_014934.1"/>
</dbReference>
<dbReference type="HOGENOM" id="CLU_2179107_0_0_10"/>
<reference evidence="1 2" key="1">
    <citation type="journal article" date="2010" name="Stand. Genomic Sci.">
        <title>Complete genome sequence of Cellulophaga algicola type strain (IC166).</title>
        <authorList>
            <person name="Abt B."/>
            <person name="Lu M."/>
            <person name="Misra M."/>
            <person name="Han C."/>
            <person name="Nolan M."/>
            <person name="Lucas S."/>
            <person name="Hammon N."/>
            <person name="Deshpande S."/>
            <person name="Cheng J.F."/>
            <person name="Tapia R."/>
            <person name="Goodwin L."/>
            <person name="Pitluck S."/>
            <person name="Liolios K."/>
            <person name="Pagani I."/>
            <person name="Ivanova N."/>
            <person name="Mavromatis K."/>
            <person name="Ovchinikova G."/>
            <person name="Pati A."/>
            <person name="Chen A."/>
            <person name="Palaniappan K."/>
            <person name="Land M."/>
            <person name="Hauser L."/>
            <person name="Chang Y.J."/>
            <person name="Jeffries C.D."/>
            <person name="Detter J.C."/>
            <person name="Brambilla E."/>
            <person name="Rohde M."/>
            <person name="Tindall B.J."/>
            <person name="Goker M."/>
            <person name="Woyke T."/>
            <person name="Bristow J."/>
            <person name="Eisen J.A."/>
            <person name="Markowitz V."/>
            <person name="Hugenholtz P."/>
            <person name="Kyrpides N.C."/>
            <person name="Klenk H.P."/>
            <person name="Lapidus A."/>
        </authorList>
    </citation>
    <scope>NUCLEOTIDE SEQUENCE [LARGE SCALE GENOMIC DNA]</scope>
    <source>
        <strain evidence="2">DSM 14237 / IC166 / ACAM 630</strain>
    </source>
</reference>
<evidence type="ECO:0000313" key="1">
    <source>
        <dbReference type="EMBL" id="ADV49254.1"/>
    </source>
</evidence>
<gene>
    <name evidence="1" type="ordered locus">Celal_1956</name>
</gene>
<dbReference type="AlphaFoldDB" id="E6XF32"/>
<dbReference type="EMBL" id="CP002453">
    <property type="protein sequence ID" value="ADV49254.1"/>
    <property type="molecule type" value="Genomic_DNA"/>
</dbReference>